<dbReference type="SUPFAM" id="SSF51445">
    <property type="entry name" value="(Trans)glycosidases"/>
    <property type="match status" value="1"/>
</dbReference>
<dbReference type="EMBL" id="JASHIF010000017">
    <property type="protein sequence ID" value="MDI9861114.1"/>
    <property type="molecule type" value="Genomic_DNA"/>
</dbReference>
<gene>
    <name evidence="11" type="ORF">QM524_17995</name>
</gene>
<evidence type="ECO:0000256" key="10">
    <source>
        <dbReference type="RuleBase" id="RU361175"/>
    </source>
</evidence>
<evidence type="ECO:0000256" key="3">
    <source>
        <dbReference type="ARBA" id="ARBA00012744"/>
    </source>
</evidence>
<dbReference type="Proteomes" id="UP001236507">
    <property type="component" value="Unassembled WGS sequence"/>
</dbReference>
<evidence type="ECO:0000313" key="11">
    <source>
        <dbReference type="EMBL" id="MDI9861114.1"/>
    </source>
</evidence>
<dbReference type="InterPro" id="IPR018120">
    <property type="entry name" value="Glyco_hydro_1_AS"/>
</dbReference>
<dbReference type="PANTHER" id="PTHR10353">
    <property type="entry name" value="GLYCOSYL HYDROLASE"/>
    <property type="match status" value="1"/>
</dbReference>
<reference evidence="11 12" key="1">
    <citation type="submission" date="2023-05" db="EMBL/GenBank/DDBJ databases">
        <title>Novel species of genus Flectobacillus isolated from stream in China.</title>
        <authorList>
            <person name="Lu H."/>
        </authorList>
    </citation>
    <scope>NUCLEOTIDE SEQUENCE [LARGE SCALE GENOMIC DNA]</scope>
    <source>
        <strain evidence="11 12">KCTC 42575</strain>
    </source>
</reference>
<name>A0ABT6YCE8_9BACT</name>
<keyword evidence="12" id="KW-1185">Reference proteome</keyword>
<dbReference type="InterPro" id="IPR017736">
    <property type="entry name" value="Glyco_hydro_1_beta-glucosidase"/>
</dbReference>
<evidence type="ECO:0000256" key="6">
    <source>
        <dbReference type="ARBA" id="ARBA00023277"/>
    </source>
</evidence>
<evidence type="ECO:0000256" key="9">
    <source>
        <dbReference type="PROSITE-ProRule" id="PRU10055"/>
    </source>
</evidence>
<dbReference type="PRINTS" id="PR00131">
    <property type="entry name" value="GLHYDRLASE1"/>
</dbReference>
<keyword evidence="5" id="KW-0136">Cellulose degradation</keyword>
<dbReference type="NCBIfam" id="TIGR03356">
    <property type="entry name" value="BGL"/>
    <property type="match status" value="1"/>
</dbReference>
<dbReference type="RefSeq" id="WP_283345618.1">
    <property type="nucleotide sequence ID" value="NZ_JASHIF010000017.1"/>
</dbReference>
<evidence type="ECO:0000256" key="4">
    <source>
        <dbReference type="ARBA" id="ARBA00022801"/>
    </source>
</evidence>
<evidence type="ECO:0000256" key="5">
    <source>
        <dbReference type="ARBA" id="ARBA00023001"/>
    </source>
</evidence>
<organism evidence="11 12">
    <name type="scientific">Flectobacillus roseus</name>
    <dbReference type="NCBI Taxonomy" id="502259"/>
    <lineage>
        <taxon>Bacteria</taxon>
        <taxon>Pseudomonadati</taxon>
        <taxon>Bacteroidota</taxon>
        <taxon>Cytophagia</taxon>
        <taxon>Cytophagales</taxon>
        <taxon>Flectobacillaceae</taxon>
        <taxon>Flectobacillus</taxon>
    </lineage>
</organism>
<dbReference type="PROSITE" id="PS00572">
    <property type="entry name" value="GLYCOSYL_HYDROL_F1_1"/>
    <property type="match status" value="1"/>
</dbReference>
<dbReference type="Pfam" id="PF00232">
    <property type="entry name" value="Glyco_hydro_1"/>
    <property type="match status" value="1"/>
</dbReference>
<keyword evidence="8" id="KW-0624">Polysaccharide degradation</keyword>
<keyword evidence="6" id="KW-0119">Carbohydrate metabolism</keyword>
<feature type="active site" description="Nucleophile" evidence="9">
    <location>
        <position position="361"/>
    </location>
</feature>
<proteinExistence type="inferred from homology"/>
<dbReference type="EC" id="3.2.1.21" evidence="3 10"/>
<dbReference type="Gene3D" id="3.20.20.80">
    <property type="entry name" value="Glycosidases"/>
    <property type="match status" value="1"/>
</dbReference>
<keyword evidence="7 10" id="KW-0326">Glycosidase</keyword>
<dbReference type="InterPro" id="IPR017853">
    <property type="entry name" value="GH"/>
</dbReference>
<keyword evidence="4 10" id="KW-0378">Hydrolase</keyword>
<evidence type="ECO:0000256" key="8">
    <source>
        <dbReference type="ARBA" id="ARBA00023326"/>
    </source>
</evidence>
<dbReference type="InterPro" id="IPR001360">
    <property type="entry name" value="Glyco_hydro_1"/>
</dbReference>
<comment type="caution">
    <text evidence="11">The sequence shown here is derived from an EMBL/GenBank/DDBJ whole genome shotgun (WGS) entry which is preliminary data.</text>
</comment>
<dbReference type="GO" id="GO:0008422">
    <property type="term" value="F:beta-glucosidase activity"/>
    <property type="evidence" value="ECO:0007669"/>
    <property type="project" value="UniProtKB-EC"/>
</dbReference>
<accession>A0ABT6YCE8</accession>
<evidence type="ECO:0000256" key="2">
    <source>
        <dbReference type="ARBA" id="ARBA00010838"/>
    </source>
</evidence>
<comment type="similarity">
    <text evidence="2 10">Belongs to the glycosyl hydrolase 1 family.</text>
</comment>
<dbReference type="InterPro" id="IPR033132">
    <property type="entry name" value="GH_1_N_CS"/>
</dbReference>
<protein>
    <recommendedName>
        <fullName evidence="3 10">Beta-glucosidase</fullName>
        <ecNumber evidence="3 10">3.2.1.21</ecNumber>
    </recommendedName>
</protein>
<evidence type="ECO:0000313" key="12">
    <source>
        <dbReference type="Proteomes" id="UP001236507"/>
    </source>
</evidence>
<comment type="catalytic activity">
    <reaction evidence="1 10">
        <text>Hydrolysis of terminal, non-reducing beta-D-glucosyl residues with release of beta-D-glucose.</text>
        <dbReference type="EC" id="3.2.1.21"/>
    </reaction>
</comment>
<dbReference type="PANTHER" id="PTHR10353:SF36">
    <property type="entry name" value="LP05116P"/>
    <property type="match status" value="1"/>
</dbReference>
<evidence type="ECO:0000256" key="1">
    <source>
        <dbReference type="ARBA" id="ARBA00000448"/>
    </source>
</evidence>
<dbReference type="PROSITE" id="PS00653">
    <property type="entry name" value="GLYCOSYL_HYDROL_F1_2"/>
    <property type="match status" value="1"/>
</dbReference>
<sequence length="467" mass="54261">MNHQQLRKEDFGNDFVWGIAMSAFQNEGAWNEGNKSESIWDRFSHKKNKILDKTNADITTDFYHRYREDIRLTKELGFEVFRFSFAWSRILPNGIGTVNHEGIDFYHKVIDTCLEFGLEPWPTIYHWDLPQILEDMGGWTNRHIVDWFVEYCEVLTEEFGSKVKHWMVLNEPAGFTGLGYMTGYHAPGRMGMSNFLPAVHHTALCQAEGARVIRRNVSDAVIGTTFSCSHIEPHTHRFADIKAAQKVDALLNRLFLEPALGLGYPIEDLPFLKTMMKKYVFEGDMERLAFDFDFIGIQNYFKLVMKGAWWMPYINAMEVKPHKRGVHHTTDLGWEVSPDGMYEIIKKFASYPQIKQLIITENGAAFKDTLRHGEVHDPERTAFYQTYLQSILKAKQEGINVGGYLAWTLTDNFEWREGYQPKFGLVYVDFETQERIVKSSGKWFKEFLTAEKKHKQADILVSEKVIC</sequence>
<evidence type="ECO:0000256" key="7">
    <source>
        <dbReference type="ARBA" id="ARBA00023295"/>
    </source>
</evidence>